<evidence type="ECO:0000313" key="3">
    <source>
        <dbReference type="EMBL" id="PNF24290.1"/>
    </source>
</evidence>
<evidence type="ECO:0000313" key="4">
    <source>
        <dbReference type="Proteomes" id="UP000235965"/>
    </source>
</evidence>
<proteinExistence type="predicted"/>
<feature type="region of interest" description="Disordered" evidence="1">
    <location>
        <begin position="378"/>
        <end position="397"/>
    </location>
</feature>
<feature type="region of interest" description="Disordered" evidence="1">
    <location>
        <begin position="118"/>
        <end position="145"/>
    </location>
</feature>
<dbReference type="EMBL" id="NEVH01017454">
    <property type="protein sequence ID" value="PNF24290.1"/>
    <property type="molecule type" value="Genomic_DNA"/>
</dbReference>
<feature type="signal peptide" evidence="2">
    <location>
        <begin position="1"/>
        <end position="16"/>
    </location>
</feature>
<feature type="chain" id="PRO_5014367595" evidence="2">
    <location>
        <begin position="17"/>
        <end position="414"/>
    </location>
</feature>
<keyword evidence="2" id="KW-0732">Signal</keyword>
<dbReference type="InParanoid" id="A0A2J7Q6S6"/>
<feature type="compositionally biased region" description="Basic and acidic residues" evidence="1">
    <location>
        <begin position="37"/>
        <end position="49"/>
    </location>
</feature>
<comment type="caution">
    <text evidence="3">The sequence shown here is derived from an EMBL/GenBank/DDBJ whole genome shotgun (WGS) entry which is preliminary data.</text>
</comment>
<keyword evidence="4" id="KW-1185">Reference proteome</keyword>
<protein>
    <submittedName>
        <fullName evidence="3">Uncharacterized protein</fullName>
    </submittedName>
</protein>
<feature type="compositionally biased region" description="Low complexity" evidence="1">
    <location>
        <begin position="21"/>
        <end position="33"/>
    </location>
</feature>
<evidence type="ECO:0000256" key="1">
    <source>
        <dbReference type="SAM" id="MobiDB-lite"/>
    </source>
</evidence>
<accession>A0A2J7Q6S6</accession>
<dbReference type="AlphaFoldDB" id="A0A2J7Q6S6"/>
<feature type="region of interest" description="Disordered" evidence="1">
    <location>
        <begin position="21"/>
        <end position="81"/>
    </location>
</feature>
<reference evidence="3 4" key="1">
    <citation type="submission" date="2017-12" db="EMBL/GenBank/DDBJ databases">
        <title>Hemimetabolous genomes reveal molecular basis of termite eusociality.</title>
        <authorList>
            <person name="Harrison M.C."/>
            <person name="Jongepier E."/>
            <person name="Robertson H.M."/>
            <person name="Arning N."/>
            <person name="Bitard-Feildel T."/>
            <person name="Chao H."/>
            <person name="Childers C.P."/>
            <person name="Dinh H."/>
            <person name="Doddapaneni H."/>
            <person name="Dugan S."/>
            <person name="Gowin J."/>
            <person name="Greiner C."/>
            <person name="Han Y."/>
            <person name="Hu H."/>
            <person name="Hughes D.S.T."/>
            <person name="Huylmans A.-K."/>
            <person name="Kemena C."/>
            <person name="Kremer L.P.M."/>
            <person name="Lee S.L."/>
            <person name="Lopez-Ezquerra A."/>
            <person name="Mallet L."/>
            <person name="Monroy-Kuhn J.M."/>
            <person name="Moser A."/>
            <person name="Murali S.C."/>
            <person name="Muzny D.M."/>
            <person name="Otani S."/>
            <person name="Piulachs M.-D."/>
            <person name="Poelchau M."/>
            <person name="Qu J."/>
            <person name="Schaub F."/>
            <person name="Wada-Katsumata A."/>
            <person name="Worley K.C."/>
            <person name="Xie Q."/>
            <person name="Ylla G."/>
            <person name="Poulsen M."/>
            <person name="Gibbs R.A."/>
            <person name="Schal C."/>
            <person name="Richards S."/>
            <person name="Belles X."/>
            <person name="Korb J."/>
            <person name="Bornberg-Bauer E."/>
        </authorList>
    </citation>
    <scope>NUCLEOTIDE SEQUENCE [LARGE SCALE GENOMIC DNA]</scope>
    <source>
        <tissue evidence="3">Whole body</tissue>
    </source>
</reference>
<evidence type="ECO:0000256" key="2">
    <source>
        <dbReference type="SAM" id="SignalP"/>
    </source>
</evidence>
<feature type="non-terminal residue" evidence="3">
    <location>
        <position position="1"/>
    </location>
</feature>
<name>A0A2J7Q6S6_9NEOP</name>
<organism evidence="3 4">
    <name type="scientific">Cryptotermes secundus</name>
    <dbReference type="NCBI Taxonomy" id="105785"/>
    <lineage>
        <taxon>Eukaryota</taxon>
        <taxon>Metazoa</taxon>
        <taxon>Ecdysozoa</taxon>
        <taxon>Arthropoda</taxon>
        <taxon>Hexapoda</taxon>
        <taxon>Insecta</taxon>
        <taxon>Pterygota</taxon>
        <taxon>Neoptera</taxon>
        <taxon>Polyneoptera</taxon>
        <taxon>Dictyoptera</taxon>
        <taxon>Blattodea</taxon>
        <taxon>Blattoidea</taxon>
        <taxon>Termitoidae</taxon>
        <taxon>Kalotermitidae</taxon>
        <taxon>Cryptotermitinae</taxon>
        <taxon>Cryptotermes</taxon>
    </lineage>
</organism>
<gene>
    <name evidence="3" type="ORF">B7P43_G13596</name>
</gene>
<dbReference type="Proteomes" id="UP000235965">
    <property type="component" value="Unassembled WGS sequence"/>
</dbReference>
<feature type="compositionally biased region" description="Polar residues" evidence="1">
    <location>
        <begin position="125"/>
        <end position="144"/>
    </location>
</feature>
<sequence>LYVFLFFLSVLVITNCLTTPETSGSISTTTETSADSEIVHDKSNEEKIKSTASTETDVAGESSKSKRTVEGSLGYGFNQPNSQNKFRTYPYQQLRHYSTVRTAAEHLDSRQRQYQQQQAMVGQRPQGTAPSSSVGSHSSLQNYPTGKHADTQEHVYFARPSYQQVSAYRGFSAVPGHSSGNGAHVFPSSGSPHASSFVSGPSQNVPVFFTGHSLASQHNPFTAVTSHNVLNPFLAAGNFHGHSLLYQHPGSSAVAFLQNPSGHIGPQILPVIILRVNNDANGNSVFHHGGISPAFLQAGLHGLNLQTLLYPAQHFRAPQQAVYPRFEDTQPEQPPQLLYQEGFTSGEIQKPEYAQPPAATVPQKVSYAHQKKPLIPTVAPDLSHQQQKLGKNAIVSDRDENGYSQYKYVHKDKV</sequence>